<dbReference type="InterPro" id="IPR013162">
    <property type="entry name" value="CD80_C2-set"/>
</dbReference>
<evidence type="ECO:0000256" key="1">
    <source>
        <dbReference type="ARBA" id="ARBA00004167"/>
    </source>
</evidence>
<gene>
    <name evidence="12" type="primary">Nfu_g_1_010998</name>
</gene>
<evidence type="ECO:0000256" key="4">
    <source>
        <dbReference type="ARBA" id="ARBA00022889"/>
    </source>
</evidence>
<dbReference type="GO" id="GO:0030246">
    <property type="term" value="F:carbohydrate binding"/>
    <property type="evidence" value="ECO:0007669"/>
    <property type="project" value="UniProtKB-KW"/>
</dbReference>
<accession>A0A1A8CJY0</accession>
<dbReference type="Gene3D" id="2.60.40.10">
    <property type="entry name" value="Immunoglobulins"/>
    <property type="match status" value="2"/>
</dbReference>
<dbReference type="PROSITE" id="PS50835">
    <property type="entry name" value="IG_LIKE"/>
    <property type="match status" value="1"/>
</dbReference>
<dbReference type="GO" id="GO:0033691">
    <property type="term" value="F:sialic acid binding"/>
    <property type="evidence" value="ECO:0007669"/>
    <property type="project" value="TreeGrafter"/>
</dbReference>
<evidence type="ECO:0000256" key="2">
    <source>
        <dbReference type="ARBA" id="ARBA00022692"/>
    </source>
</evidence>
<evidence type="ECO:0000256" key="6">
    <source>
        <dbReference type="ARBA" id="ARBA00023136"/>
    </source>
</evidence>
<dbReference type="SMART" id="SM00409">
    <property type="entry name" value="IG"/>
    <property type="match status" value="2"/>
</dbReference>
<dbReference type="AlphaFoldDB" id="A0A1A8CJY0"/>
<keyword evidence="7" id="KW-1015">Disulfide bond</keyword>
<protein>
    <recommendedName>
        <fullName evidence="11">Ig-like domain-containing protein</fullName>
    </recommendedName>
</protein>
<dbReference type="PANTHER" id="PTHR12035">
    <property type="entry name" value="SIALIC ACID BINDING IMMUNOGLOBULIN-LIKE LECTIN"/>
    <property type="match status" value="1"/>
</dbReference>
<evidence type="ECO:0000256" key="5">
    <source>
        <dbReference type="ARBA" id="ARBA00022989"/>
    </source>
</evidence>
<dbReference type="GO" id="GO:0005886">
    <property type="term" value="C:plasma membrane"/>
    <property type="evidence" value="ECO:0007669"/>
    <property type="project" value="TreeGrafter"/>
</dbReference>
<reference evidence="12" key="1">
    <citation type="submission" date="2016-05" db="EMBL/GenBank/DDBJ databases">
        <authorList>
            <person name="Lavstsen T."/>
            <person name="Jespersen J.S."/>
        </authorList>
    </citation>
    <scope>NUCLEOTIDE SEQUENCE</scope>
    <source>
        <tissue evidence="12">Brain</tissue>
    </source>
</reference>
<dbReference type="Pfam" id="PF07686">
    <property type="entry name" value="V-set"/>
    <property type="match status" value="1"/>
</dbReference>
<comment type="similarity">
    <text evidence="8">Belongs to the immunoglobulin superfamily. SIGLEC (sialic acid binding Ig-like lectin) family.</text>
</comment>
<feature type="transmembrane region" description="Helical" evidence="9">
    <location>
        <begin position="274"/>
        <end position="297"/>
    </location>
</feature>
<evidence type="ECO:0000313" key="12">
    <source>
        <dbReference type="EMBL" id="SBP79061.1"/>
    </source>
</evidence>
<dbReference type="InterPro" id="IPR051036">
    <property type="entry name" value="SIGLEC"/>
</dbReference>
<dbReference type="InterPro" id="IPR007110">
    <property type="entry name" value="Ig-like_dom"/>
</dbReference>
<evidence type="ECO:0000256" key="9">
    <source>
        <dbReference type="SAM" id="Phobius"/>
    </source>
</evidence>
<feature type="signal peptide" evidence="10">
    <location>
        <begin position="1"/>
        <end position="18"/>
    </location>
</feature>
<dbReference type="SUPFAM" id="SSF48726">
    <property type="entry name" value="Immunoglobulin"/>
    <property type="match status" value="2"/>
</dbReference>
<sequence>MFVLIWVTLLCSVRGITANSEASVRRTWHCQSDYCVNFYENITAEAGLCVEISCLFTTSSYFKPTNLVWYKCESSKSRCGESDIILHTNNENKVQSGFRGRVSLLEPRLHHGNCSIIISDLQESDSGSYQLRVEGRGPGEKYTYTVAKTNLSLTGLKQKPALMVPPLTEGQQTTLTCTAPGLCPGSPPNITWSWRRGGEEDFTITGNITGFHTENLTDFTQRHSSTLTFNPSAEHHGTNITCKISFTGDTTTEETMTLNVTSIMKECGDHCGTVPWAVAAASLSVNVLCLVSMWLLWNKSKKVKPNQEDRTYMSLQKMDTSPEYDVIIQNKHG</sequence>
<evidence type="ECO:0000256" key="7">
    <source>
        <dbReference type="ARBA" id="ARBA00023157"/>
    </source>
</evidence>
<evidence type="ECO:0000256" key="10">
    <source>
        <dbReference type="SAM" id="SignalP"/>
    </source>
</evidence>
<keyword evidence="6 9" id="KW-0472">Membrane</keyword>
<dbReference type="EMBL" id="HADZ01015120">
    <property type="protein sequence ID" value="SBP79061.1"/>
    <property type="molecule type" value="Transcribed_RNA"/>
</dbReference>
<keyword evidence="5 9" id="KW-1133">Transmembrane helix</keyword>
<proteinExistence type="inferred from homology"/>
<keyword evidence="3" id="KW-0430">Lectin</keyword>
<feature type="chain" id="PRO_5008367696" description="Ig-like domain-containing protein" evidence="10">
    <location>
        <begin position="19"/>
        <end position="333"/>
    </location>
</feature>
<comment type="subcellular location">
    <subcellularLocation>
        <location evidence="1">Membrane</location>
        <topology evidence="1">Single-pass membrane protein</topology>
    </subcellularLocation>
</comment>
<dbReference type="InterPro" id="IPR013783">
    <property type="entry name" value="Ig-like_fold"/>
</dbReference>
<evidence type="ECO:0000259" key="11">
    <source>
        <dbReference type="PROSITE" id="PS50835"/>
    </source>
</evidence>
<organism evidence="12">
    <name type="scientific">Nothobranchius kadleci</name>
    <name type="common">African annual killifish</name>
    <dbReference type="NCBI Taxonomy" id="1051664"/>
    <lineage>
        <taxon>Eukaryota</taxon>
        <taxon>Metazoa</taxon>
        <taxon>Chordata</taxon>
        <taxon>Craniata</taxon>
        <taxon>Vertebrata</taxon>
        <taxon>Euteleostomi</taxon>
        <taxon>Actinopterygii</taxon>
        <taxon>Neopterygii</taxon>
        <taxon>Teleostei</taxon>
        <taxon>Neoteleostei</taxon>
        <taxon>Acanthomorphata</taxon>
        <taxon>Ovalentaria</taxon>
        <taxon>Atherinomorphae</taxon>
        <taxon>Cyprinodontiformes</taxon>
        <taxon>Nothobranchiidae</taxon>
        <taxon>Nothobranchius</taxon>
    </lineage>
</organism>
<keyword evidence="10" id="KW-0732">Signal</keyword>
<evidence type="ECO:0000256" key="8">
    <source>
        <dbReference type="ARBA" id="ARBA00038361"/>
    </source>
</evidence>
<reference evidence="12" key="2">
    <citation type="submission" date="2016-06" db="EMBL/GenBank/DDBJ databases">
        <title>The genome of a short-lived fish provides insights into sex chromosome evolution and the genetic control of aging.</title>
        <authorList>
            <person name="Reichwald K."/>
            <person name="Felder M."/>
            <person name="Petzold A."/>
            <person name="Koch P."/>
            <person name="Groth M."/>
            <person name="Platzer M."/>
        </authorList>
    </citation>
    <scope>NUCLEOTIDE SEQUENCE</scope>
    <source>
        <tissue evidence="12">Brain</tissue>
    </source>
</reference>
<dbReference type="InterPro" id="IPR036179">
    <property type="entry name" value="Ig-like_dom_sf"/>
</dbReference>
<dbReference type="Pfam" id="PF08205">
    <property type="entry name" value="C2-set_2"/>
    <property type="match status" value="1"/>
</dbReference>
<keyword evidence="4" id="KW-0130">Cell adhesion</keyword>
<feature type="domain" description="Ig-like" evidence="11">
    <location>
        <begin position="160"/>
        <end position="259"/>
    </location>
</feature>
<keyword evidence="2 9" id="KW-0812">Transmembrane</keyword>
<dbReference type="PANTHER" id="PTHR12035:SF128">
    <property type="entry name" value="BRANCHED CHAIN KETO ACID DEHYDROGENASE E1 SUBUNIT BETA,-LIKE-RELATED"/>
    <property type="match status" value="1"/>
</dbReference>
<evidence type="ECO:0000256" key="3">
    <source>
        <dbReference type="ARBA" id="ARBA00022734"/>
    </source>
</evidence>
<dbReference type="InterPro" id="IPR003599">
    <property type="entry name" value="Ig_sub"/>
</dbReference>
<dbReference type="InterPro" id="IPR013106">
    <property type="entry name" value="Ig_V-set"/>
</dbReference>
<name>A0A1A8CJY0_NOTKA</name>
<dbReference type="GO" id="GO:0007155">
    <property type="term" value="P:cell adhesion"/>
    <property type="evidence" value="ECO:0007669"/>
    <property type="project" value="UniProtKB-KW"/>
</dbReference>